<evidence type="ECO:0000313" key="4">
    <source>
        <dbReference type="Proteomes" id="UP000017396"/>
    </source>
</evidence>
<evidence type="ECO:0000259" key="1">
    <source>
        <dbReference type="Pfam" id="PF00534"/>
    </source>
</evidence>
<dbReference type="PANTHER" id="PTHR45947:SF3">
    <property type="entry name" value="SULFOQUINOVOSYL TRANSFERASE SQD2"/>
    <property type="match status" value="1"/>
</dbReference>
<gene>
    <name evidence="3" type="ORF">GKIL_0460</name>
</gene>
<dbReference type="Proteomes" id="UP000017396">
    <property type="component" value="Chromosome"/>
</dbReference>
<dbReference type="PATRIC" id="fig|1183438.3.peg.458"/>
<keyword evidence="3" id="KW-0808">Transferase</keyword>
<dbReference type="AlphaFoldDB" id="U5QCV0"/>
<dbReference type="STRING" id="1183438.GKIL_0460"/>
<dbReference type="Pfam" id="PF00534">
    <property type="entry name" value="Glycos_transf_1"/>
    <property type="match status" value="1"/>
</dbReference>
<dbReference type="HOGENOM" id="CLU_041001_0_0_3"/>
<feature type="domain" description="Glycosyltransferase subfamily 4-like N-terminal" evidence="2">
    <location>
        <begin position="13"/>
        <end position="187"/>
    </location>
</feature>
<name>U5QCV0_GLOK1</name>
<dbReference type="InterPro" id="IPR028098">
    <property type="entry name" value="Glyco_trans_4-like_N"/>
</dbReference>
<dbReference type="PANTHER" id="PTHR45947">
    <property type="entry name" value="SULFOQUINOVOSYL TRANSFERASE SQD2"/>
    <property type="match status" value="1"/>
</dbReference>
<proteinExistence type="predicted"/>
<dbReference type="OrthoDB" id="570545at2"/>
<feature type="domain" description="Glycosyl transferase family 1" evidence="1">
    <location>
        <begin position="195"/>
        <end position="339"/>
    </location>
</feature>
<organism evidence="3 4">
    <name type="scientific">Gloeobacter kilaueensis (strain ATCC BAA-2537 / CCAP 1431/1 / ULC 316 / JS1)</name>
    <dbReference type="NCBI Taxonomy" id="1183438"/>
    <lineage>
        <taxon>Bacteria</taxon>
        <taxon>Bacillati</taxon>
        <taxon>Cyanobacteriota</taxon>
        <taxon>Cyanophyceae</taxon>
        <taxon>Gloeobacterales</taxon>
        <taxon>Gloeobacteraceae</taxon>
        <taxon>Gloeobacter</taxon>
    </lineage>
</organism>
<dbReference type="KEGG" id="glj:GKIL_0460"/>
<protein>
    <submittedName>
        <fullName evidence="3">Glycosyl transferase group 1</fullName>
    </submittedName>
</protein>
<dbReference type="eggNOG" id="COG0438">
    <property type="taxonomic scope" value="Bacteria"/>
</dbReference>
<reference evidence="3 4" key="1">
    <citation type="journal article" date="2013" name="PLoS ONE">
        <title>Cultivation and Complete Genome Sequencing of Gloeobacter kilaueensis sp. nov., from a Lava Cave in Kilauea Caldera, Hawai'i.</title>
        <authorList>
            <person name="Saw J.H."/>
            <person name="Schatz M."/>
            <person name="Brown M.V."/>
            <person name="Kunkel D.D."/>
            <person name="Foster J.S."/>
            <person name="Shick H."/>
            <person name="Christensen S."/>
            <person name="Hou S."/>
            <person name="Wan X."/>
            <person name="Donachie S.P."/>
        </authorList>
    </citation>
    <scope>NUCLEOTIDE SEQUENCE [LARGE SCALE GENOMIC DNA]</scope>
    <source>
        <strain evidence="4">JS</strain>
    </source>
</reference>
<dbReference type="InterPro" id="IPR050194">
    <property type="entry name" value="Glycosyltransferase_grp1"/>
</dbReference>
<dbReference type="RefSeq" id="WP_023171731.1">
    <property type="nucleotide sequence ID" value="NC_022600.1"/>
</dbReference>
<accession>U5QCV0</accession>
<dbReference type="Gene3D" id="3.40.50.2000">
    <property type="entry name" value="Glycogen Phosphorylase B"/>
    <property type="match status" value="2"/>
</dbReference>
<evidence type="ECO:0000313" key="3">
    <source>
        <dbReference type="EMBL" id="AGY56706.1"/>
    </source>
</evidence>
<keyword evidence="4" id="KW-1185">Reference proteome</keyword>
<dbReference type="Pfam" id="PF13439">
    <property type="entry name" value="Glyco_transf_4"/>
    <property type="match status" value="1"/>
</dbReference>
<evidence type="ECO:0000259" key="2">
    <source>
        <dbReference type="Pfam" id="PF13439"/>
    </source>
</evidence>
<sequence length="371" mass="41564">MKVALVHDYLKEFGGAERVLEVLHRLWPEAPVFTAFFDRQALGPAAERFADWDIRTSFAQRLPAIGRRHHTLRFLIPYFWESLDLSGFDLVISSSSGYLSKSVLTRPETLHICYCHTPPRYLWGYAQPAAASWYRRAYELWVNTGLRQYDFAASQRVDRFVANSHAVARRIAKFYGKSAQVIPPPVRVHGGGRAGDEYYLYVGRLSRPKQVDLAIRACEQLNRPLWIVGSGQEEARLRALAGPGVRFLGNLPDERMAEIYAGAKALLFPCAHEDFGIVPVEAMGHGVPVIALDQGGVRESVVEGRTGLFFAEASPASLCAAIERFEAHHFSARACIERAGQFSEAVFSRRFEQLVESEFNVSRLPASPLPL</sequence>
<dbReference type="EMBL" id="CP003587">
    <property type="protein sequence ID" value="AGY56706.1"/>
    <property type="molecule type" value="Genomic_DNA"/>
</dbReference>
<dbReference type="InterPro" id="IPR001296">
    <property type="entry name" value="Glyco_trans_1"/>
</dbReference>
<dbReference type="SUPFAM" id="SSF53756">
    <property type="entry name" value="UDP-Glycosyltransferase/glycogen phosphorylase"/>
    <property type="match status" value="1"/>
</dbReference>
<dbReference type="GO" id="GO:0016757">
    <property type="term" value="F:glycosyltransferase activity"/>
    <property type="evidence" value="ECO:0007669"/>
    <property type="project" value="InterPro"/>
</dbReference>